<name>E1QGG3_DESB2</name>
<dbReference type="AlphaFoldDB" id="E1QGG3"/>
<dbReference type="Proteomes" id="UP000009047">
    <property type="component" value="Chromosome"/>
</dbReference>
<feature type="domain" description="Metallo-beta-lactamase" evidence="1">
    <location>
        <begin position="7"/>
        <end position="194"/>
    </location>
</feature>
<dbReference type="Gene3D" id="3.60.15.10">
    <property type="entry name" value="Ribonuclease Z/Hydroxyacylglutathione hydrolase-like"/>
    <property type="match status" value="1"/>
</dbReference>
<dbReference type="HOGENOM" id="CLU_1080906_0_0_7"/>
<protein>
    <submittedName>
        <fullName evidence="2">Zn-dependent hydrolase of the beta-lactamase fold</fullName>
    </submittedName>
</protein>
<dbReference type="InterPro" id="IPR001279">
    <property type="entry name" value="Metallo-B-lactamas"/>
</dbReference>
<dbReference type="OrthoDB" id="9789133at2"/>
<organism evidence="2 3">
    <name type="scientific">Desulfarculus baarsii (strain ATCC 33931 / DSM 2075 / LMG 7858 / VKM B-1802 / 2st14)</name>
    <dbReference type="NCBI Taxonomy" id="644282"/>
    <lineage>
        <taxon>Bacteria</taxon>
        <taxon>Pseudomonadati</taxon>
        <taxon>Thermodesulfobacteriota</taxon>
        <taxon>Desulfarculia</taxon>
        <taxon>Desulfarculales</taxon>
        <taxon>Desulfarculaceae</taxon>
        <taxon>Desulfarculus</taxon>
    </lineage>
</organism>
<dbReference type="InterPro" id="IPR036866">
    <property type="entry name" value="RibonucZ/Hydroxyglut_hydro"/>
</dbReference>
<dbReference type="RefSeq" id="WP_013258109.1">
    <property type="nucleotide sequence ID" value="NC_014365.1"/>
</dbReference>
<dbReference type="SMART" id="SM00849">
    <property type="entry name" value="Lactamase_B"/>
    <property type="match status" value="1"/>
</dbReference>
<gene>
    <name evidence="2" type="ordered locus">Deba_1288</name>
</gene>
<dbReference type="SUPFAM" id="SSF56281">
    <property type="entry name" value="Metallo-hydrolase/oxidoreductase"/>
    <property type="match status" value="1"/>
</dbReference>
<sequence>MQLTWWGAAAVCLQCGDDVFWFDPFLARAPRAKPGPRPLPVEQDRATAIFLTHGHFDHALGVAGLANRWRAPVFCHAVAGRTLMRDGLDPALLRPIDHDGWRESIGPLSVLSHHSGHVRFDAALVLRTLPRILPGLTALGRLMAAYPQGQALCYRLDVEGKSVVLFGSAGAGPGLLAELARQPVDLLLMPLQGHSRICQIGLEYVAALRPRAVMAIHHDDFHPPMSMAVDIGPFVAGLRRGFPHVRPIEAQVGQAVAP</sequence>
<dbReference type="GO" id="GO:0016787">
    <property type="term" value="F:hydrolase activity"/>
    <property type="evidence" value="ECO:0007669"/>
    <property type="project" value="UniProtKB-KW"/>
</dbReference>
<dbReference type="EMBL" id="CP002085">
    <property type="protein sequence ID" value="ADK84656.1"/>
    <property type="molecule type" value="Genomic_DNA"/>
</dbReference>
<keyword evidence="3" id="KW-1185">Reference proteome</keyword>
<dbReference type="CDD" id="cd06262">
    <property type="entry name" value="metallo-hydrolase-like_MBL-fold"/>
    <property type="match status" value="1"/>
</dbReference>
<evidence type="ECO:0000259" key="1">
    <source>
        <dbReference type="SMART" id="SM00849"/>
    </source>
</evidence>
<evidence type="ECO:0000313" key="3">
    <source>
        <dbReference type="Proteomes" id="UP000009047"/>
    </source>
</evidence>
<dbReference type="eggNOG" id="COG2220">
    <property type="taxonomic scope" value="Bacteria"/>
</dbReference>
<keyword evidence="2" id="KW-0378">Hydrolase</keyword>
<dbReference type="PANTHER" id="PTHR43546:SF3">
    <property type="entry name" value="UPF0173 METAL-DEPENDENT HYDROLASE MJ1163"/>
    <property type="match status" value="1"/>
</dbReference>
<dbReference type="InterPro" id="IPR050114">
    <property type="entry name" value="UPF0173_UPF0282_UlaG_hydrolase"/>
</dbReference>
<dbReference type="KEGG" id="dbr:Deba_1288"/>
<dbReference type="STRING" id="644282.Deba_1288"/>
<dbReference type="PANTHER" id="PTHR43546">
    <property type="entry name" value="UPF0173 METAL-DEPENDENT HYDROLASE MJ1163-RELATED"/>
    <property type="match status" value="1"/>
</dbReference>
<dbReference type="Pfam" id="PF00753">
    <property type="entry name" value="Lactamase_B"/>
    <property type="match status" value="1"/>
</dbReference>
<reference evidence="2 3" key="1">
    <citation type="journal article" date="2010" name="Stand. Genomic Sci.">
        <title>Complete genome sequence of Desulfarculus baarsii type strain (2st14).</title>
        <authorList>
            <person name="Sun H."/>
            <person name="Spring S."/>
            <person name="Lapidus A."/>
            <person name="Davenport K."/>
            <person name="Del Rio T.G."/>
            <person name="Tice H."/>
            <person name="Nolan M."/>
            <person name="Copeland A."/>
            <person name="Cheng J.F."/>
            <person name="Lucas S."/>
            <person name="Tapia R."/>
            <person name="Goodwin L."/>
            <person name="Pitluck S."/>
            <person name="Ivanova N."/>
            <person name="Pagani I."/>
            <person name="Mavromatis K."/>
            <person name="Ovchinnikova G."/>
            <person name="Pati A."/>
            <person name="Chen A."/>
            <person name="Palaniappan K."/>
            <person name="Hauser L."/>
            <person name="Chang Y.J."/>
            <person name="Jeffries C.D."/>
            <person name="Detter J.C."/>
            <person name="Han C."/>
            <person name="Rohde M."/>
            <person name="Brambilla E."/>
            <person name="Goker M."/>
            <person name="Woyke T."/>
            <person name="Bristow J."/>
            <person name="Eisen J.A."/>
            <person name="Markowitz V."/>
            <person name="Hugenholtz P."/>
            <person name="Kyrpides N.C."/>
            <person name="Klenk H.P."/>
            <person name="Land M."/>
        </authorList>
    </citation>
    <scope>NUCLEOTIDE SEQUENCE [LARGE SCALE GENOMIC DNA]</scope>
    <source>
        <strain evidence="3">ATCC 33931 / DSM 2075 / LMG 7858 / VKM B-1802 / 2st14</strain>
    </source>
</reference>
<evidence type="ECO:0000313" key="2">
    <source>
        <dbReference type="EMBL" id="ADK84656.1"/>
    </source>
</evidence>
<accession>E1QGG3</accession>
<proteinExistence type="predicted"/>